<dbReference type="AlphaFoldDB" id="V5WFJ7"/>
<dbReference type="OrthoDB" id="370409at2"/>
<name>V5WFJ7_9SPIO</name>
<dbReference type="eggNOG" id="COG1677">
    <property type="taxonomic scope" value="Bacteria"/>
</dbReference>
<keyword evidence="5" id="KW-0969">Cilium</keyword>
<evidence type="ECO:0000313" key="6">
    <source>
        <dbReference type="Proteomes" id="UP000018680"/>
    </source>
</evidence>
<dbReference type="HOGENOM" id="CLU_147249_4_0_12"/>
<keyword evidence="6" id="KW-1185">Reference proteome</keyword>
<dbReference type="Pfam" id="PF02049">
    <property type="entry name" value="FliE"/>
    <property type="match status" value="1"/>
</dbReference>
<dbReference type="EMBL" id="CP006939">
    <property type="protein sequence ID" value="AHC14577.1"/>
    <property type="molecule type" value="Genomic_DNA"/>
</dbReference>
<dbReference type="GO" id="GO:0005198">
    <property type="term" value="F:structural molecule activity"/>
    <property type="evidence" value="ECO:0007669"/>
    <property type="project" value="UniProtKB-UniRule"/>
</dbReference>
<evidence type="ECO:0000256" key="2">
    <source>
        <dbReference type="ARBA" id="ARBA00009272"/>
    </source>
</evidence>
<proteinExistence type="inferred from homology"/>
<evidence type="ECO:0000256" key="4">
    <source>
        <dbReference type="NCBIfam" id="TIGR00205"/>
    </source>
</evidence>
<dbReference type="NCBIfam" id="TIGR00205">
    <property type="entry name" value="fliE"/>
    <property type="match status" value="1"/>
</dbReference>
<accession>V5WFJ7</accession>
<dbReference type="STRING" id="1307761.L21SP2_1174"/>
<dbReference type="Proteomes" id="UP000018680">
    <property type="component" value="Chromosome"/>
</dbReference>
<dbReference type="PANTHER" id="PTHR34653:SF1">
    <property type="entry name" value="FLAGELLAR HOOK-BASAL BODY COMPLEX PROTEIN FLIE"/>
    <property type="match status" value="1"/>
</dbReference>
<dbReference type="GO" id="GO:0009425">
    <property type="term" value="C:bacterial-type flagellum basal body"/>
    <property type="evidence" value="ECO:0007669"/>
    <property type="project" value="UniProtKB-SubCell"/>
</dbReference>
<organism evidence="5 6">
    <name type="scientific">Salinispira pacifica</name>
    <dbReference type="NCBI Taxonomy" id="1307761"/>
    <lineage>
        <taxon>Bacteria</taxon>
        <taxon>Pseudomonadati</taxon>
        <taxon>Spirochaetota</taxon>
        <taxon>Spirochaetia</taxon>
        <taxon>Spirochaetales</taxon>
        <taxon>Spirochaetaceae</taxon>
        <taxon>Salinispira</taxon>
    </lineage>
</organism>
<dbReference type="RefSeq" id="WP_024267501.1">
    <property type="nucleotide sequence ID" value="NC_023035.1"/>
</dbReference>
<dbReference type="KEGG" id="slr:L21SP2_1174"/>
<evidence type="ECO:0000256" key="1">
    <source>
        <dbReference type="ARBA" id="ARBA00004117"/>
    </source>
</evidence>
<gene>
    <name evidence="5" type="ORF">L21SP2_1174</name>
</gene>
<comment type="subcellular location">
    <subcellularLocation>
        <location evidence="1">Bacterial flagellum basal body</location>
    </subcellularLocation>
</comment>
<dbReference type="GO" id="GO:0071973">
    <property type="term" value="P:bacterial-type flagellum-dependent cell motility"/>
    <property type="evidence" value="ECO:0007669"/>
    <property type="project" value="InterPro"/>
</dbReference>
<keyword evidence="3" id="KW-0975">Bacterial flagellum</keyword>
<dbReference type="PRINTS" id="PR01006">
    <property type="entry name" value="FLGHOOKFLIE"/>
</dbReference>
<protein>
    <recommendedName>
        <fullName evidence="4">Flagellar hook-basal body complex protein FliE</fullName>
    </recommendedName>
</protein>
<dbReference type="PANTHER" id="PTHR34653">
    <property type="match status" value="1"/>
</dbReference>
<reference evidence="5 6" key="1">
    <citation type="journal article" date="2015" name="Stand. Genomic Sci.">
        <title>Complete genome sequence and description of Salinispira pacifica gen. nov., sp. nov., a novel spirochaete isolated form a hypersaline microbial mat.</title>
        <authorList>
            <person name="Ben Hania W."/>
            <person name="Joseph M."/>
            <person name="Schumann P."/>
            <person name="Bunk B."/>
            <person name="Fiebig A."/>
            <person name="Sproer C."/>
            <person name="Klenk H.P."/>
            <person name="Fardeau M.L."/>
            <person name="Spring S."/>
        </authorList>
    </citation>
    <scope>NUCLEOTIDE SEQUENCE [LARGE SCALE GENOMIC DNA]</scope>
    <source>
        <strain evidence="5 6">L21-RPul-D2</strain>
    </source>
</reference>
<comment type="similarity">
    <text evidence="2">Belongs to the FliE family.</text>
</comment>
<evidence type="ECO:0000313" key="5">
    <source>
        <dbReference type="EMBL" id="AHC14577.1"/>
    </source>
</evidence>
<dbReference type="InterPro" id="IPR001624">
    <property type="entry name" value="FliE"/>
</dbReference>
<sequence length="113" mass="12421">MSIQFNANFLNPAQVSGDQFALYKTHRSHVGDEGLTVPEGQKSFGQMLFDSLEGVNQEQQYAHDISVQAVADPDSVDPHDVTIAMAKANLSLSITKNVVDRVVQAYQDITTLR</sequence>
<keyword evidence="5" id="KW-0282">Flagellum</keyword>
<dbReference type="GO" id="GO:0003774">
    <property type="term" value="F:cytoskeletal motor activity"/>
    <property type="evidence" value="ECO:0007669"/>
    <property type="project" value="InterPro"/>
</dbReference>
<evidence type="ECO:0000256" key="3">
    <source>
        <dbReference type="ARBA" id="ARBA00023143"/>
    </source>
</evidence>
<keyword evidence="5" id="KW-0966">Cell projection</keyword>